<evidence type="ECO:0000313" key="3">
    <source>
        <dbReference type="Proteomes" id="UP000223968"/>
    </source>
</evidence>
<feature type="domain" description="F-box" evidence="1">
    <location>
        <begin position="1"/>
        <end position="44"/>
    </location>
</feature>
<gene>
    <name evidence="2" type="ORF">AJ79_09722</name>
</gene>
<evidence type="ECO:0000259" key="1">
    <source>
        <dbReference type="PROSITE" id="PS50181"/>
    </source>
</evidence>
<dbReference type="PROSITE" id="PS50181">
    <property type="entry name" value="FBOX"/>
    <property type="match status" value="1"/>
</dbReference>
<protein>
    <recommendedName>
        <fullName evidence="1">F-box domain-containing protein</fullName>
    </recommendedName>
</protein>
<dbReference type="InterPro" id="IPR036047">
    <property type="entry name" value="F-box-like_dom_sf"/>
</dbReference>
<comment type="caution">
    <text evidence="2">The sequence shown here is derived from an EMBL/GenBank/DDBJ whole genome shotgun (WGS) entry which is preliminary data.</text>
</comment>
<dbReference type="Pfam" id="PF12937">
    <property type="entry name" value="F-box-like"/>
    <property type="match status" value="1"/>
</dbReference>
<dbReference type="Gene3D" id="1.20.1280.50">
    <property type="match status" value="1"/>
</dbReference>
<name>A0A2B7WH98_9EURO</name>
<dbReference type="AlphaFoldDB" id="A0A2B7WH98"/>
<sequence>MDIPPELIVHVFSYLSPPDVLSLAATSKKHYNVWQQNSNTICKLISPAVQCQHDARRLLADQGFLQLKKVRSEEFKVKSKELEGMTLVLTVNIVQHFSKQGQGRLWL</sequence>
<proteinExistence type="predicted"/>
<evidence type="ECO:0000313" key="2">
    <source>
        <dbReference type="EMBL" id="PGG96125.1"/>
    </source>
</evidence>
<dbReference type="SMART" id="SM00256">
    <property type="entry name" value="FBOX"/>
    <property type="match status" value="1"/>
</dbReference>
<dbReference type="EMBL" id="PDNB01000294">
    <property type="protein sequence ID" value="PGG96125.1"/>
    <property type="molecule type" value="Genomic_DNA"/>
</dbReference>
<dbReference type="SUPFAM" id="SSF81383">
    <property type="entry name" value="F-box domain"/>
    <property type="match status" value="1"/>
</dbReference>
<dbReference type="Proteomes" id="UP000223968">
    <property type="component" value="Unassembled WGS sequence"/>
</dbReference>
<dbReference type="CDD" id="cd09917">
    <property type="entry name" value="F-box_SF"/>
    <property type="match status" value="1"/>
</dbReference>
<keyword evidence="3" id="KW-1185">Reference proteome</keyword>
<dbReference type="OrthoDB" id="5365320at2759"/>
<accession>A0A2B7WH98</accession>
<organism evidence="2 3">
    <name type="scientific">Helicocarpus griseus UAMH5409</name>
    <dbReference type="NCBI Taxonomy" id="1447875"/>
    <lineage>
        <taxon>Eukaryota</taxon>
        <taxon>Fungi</taxon>
        <taxon>Dikarya</taxon>
        <taxon>Ascomycota</taxon>
        <taxon>Pezizomycotina</taxon>
        <taxon>Eurotiomycetes</taxon>
        <taxon>Eurotiomycetidae</taxon>
        <taxon>Onygenales</taxon>
        <taxon>Ajellomycetaceae</taxon>
        <taxon>Helicocarpus</taxon>
    </lineage>
</organism>
<dbReference type="InterPro" id="IPR001810">
    <property type="entry name" value="F-box_dom"/>
</dbReference>
<reference evidence="2 3" key="1">
    <citation type="submission" date="2017-10" db="EMBL/GenBank/DDBJ databases">
        <title>Comparative genomics in systemic dimorphic fungi from Ajellomycetaceae.</title>
        <authorList>
            <person name="Munoz J.F."/>
            <person name="Mcewen J.G."/>
            <person name="Clay O.K."/>
            <person name="Cuomo C.A."/>
        </authorList>
    </citation>
    <scope>NUCLEOTIDE SEQUENCE [LARGE SCALE GENOMIC DNA]</scope>
    <source>
        <strain evidence="2 3">UAMH5409</strain>
    </source>
</reference>